<sequence>MTSHRAAPTAPVDTSPPPTVLSHTESRYPVAGNITMPASLFRTTRPSRAKITTSPAAQSGTVSAGSCRQNGILRSILFPLVALGLSTPIISHTICFIGSRILKYRMERGARDMMISAGYPDYSSSDTTPDESSSDSSNYRPDSLISKRERQRRRIEAKIERARLKREKKLMKRYKKRARQAAKGASISNEEEWNGGVPLDPSRRRHRTAVWRWLKRKKVRFNRAMRGFKKGHVRTMFRETGDECSKEAPKQLRA</sequence>
<evidence type="ECO:0000256" key="1">
    <source>
        <dbReference type="SAM" id="MobiDB-lite"/>
    </source>
</evidence>
<dbReference type="EMBL" id="JAQGDS010000001">
    <property type="protein sequence ID" value="KAJ6264908.1"/>
    <property type="molecule type" value="Genomic_DNA"/>
</dbReference>
<evidence type="ECO:0000313" key="3">
    <source>
        <dbReference type="EMBL" id="KAJ6264908.1"/>
    </source>
</evidence>
<keyword evidence="4" id="KW-1185">Reference proteome</keyword>
<protein>
    <submittedName>
        <fullName evidence="3">Uncharacterized protein</fullName>
    </submittedName>
</protein>
<evidence type="ECO:0000256" key="2">
    <source>
        <dbReference type="SAM" id="Phobius"/>
    </source>
</evidence>
<feature type="compositionally biased region" description="Low complexity" evidence="1">
    <location>
        <begin position="134"/>
        <end position="143"/>
    </location>
</feature>
<keyword evidence="2" id="KW-0812">Transmembrane</keyword>
<keyword evidence="2" id="KW-1133">Transmembrane helix</keyword>
<comment type="caution">
    <text evidence="3">The sequence shown here is derived from an EMBL/GenBank/DDBJ whole genome shotgun (WGS) entry which is preliminary data.</text>
</comment>
<organism evidence="3 4">
    <name type="scientific">Drechslerella dactyloides</name>
    <name type="common">Nematode-trapping fungus</name>
    <name type="synonym">Arthrobotrys dactyloides</name>
    <dbReference type="NCBI Taxonomy" id="74499"/>
    <lineage>
        <taxon>Eukaryota</taxon>
        <taxon>Fungi</taxon>
        <taxon>Dikarya</taxon>
        <taxon>Ascomycota</taxon>
        <taxon>Pezizomycotina</taxon>
        <taxon>Orbiliomycetes</taxon>
        <taxon>Orbiliales</taxon>
        <taxon>Orbiliaceae</taxon>
        <taxon>Drechslerella</taxon>
    </lineage>
</organism>
<feature type="region of interest" description="Disordered" evidence="1">
    <location>
        <begin position="1"/>
        <end position="23"/>
    </location>
</feature>
<name>A0AAD6NPG6_DREDA</name>
<dbReference type="Proteomes" id="UP001221413">
    <property type="component" value="Unassembled WGS sequence"/>
</dbReference>
<proteinExistence type="predicted"/>
<feature type="region of interest" description="Disordered" evidence="1">
    <location>
        <begin position="45"/>
        <end position="64"/>
    </location>
</feature>
<gene>
    <name evidence="3" type="ORF">Dda_1061</name>
</gene>
<keyword evidence="2" id="KW-0472">Membrane</keyword>
<evidence type="ECO:0000313" key="4">
    <source>
        <dbReference type="Proteomes" id="UP001221413"/>
    </source>
</evidence>
<feature type="transmembrane region" description="Helical" evidence="2">
    <location>
        <begin position="76"/>
        <end position="98"/>
    </location>
</feature>
<reference evidence="3" key="1">
    <citation type="submission" date="2023-01" db="EMBL/GenBank/DDBJ databases">
        <title>The chitinases involved in constricting ring structure development in the nematode-trapping fungus Drechslerella dactyloides.</title>
        <authorList>
            <person name="Wang R."/>
            <person name="Zhang L."/>
            <person name="Tang P."/>
            <person name="Li S."/>
            <person name="Liang L."/>
        </authorList>
    </citation>
    <scope>NUCLEOTIDE SEQUENCE</scope>
    <source>
        <strain evidence="3">YMF1.00031</strain>
    </source>
</reference>
<accession>A0AAD6NPG6</accession>
<feature type="region of interest" description="Disordered" evidence="1">
    <location>
        <begin position="119"/>
        <end position="152"/>
    </location>
</feature>
<dbReference type="AlphaFoldDB" id="A0AAD6NPG6"/>